<dbReference type="SUPFAM" id="SSF52540">
    <property type="entry name" value="P-loop containing nucleoside triphosphate hydrolases"/>
    <property type="match status" value="1"/>
</dbReference>
<dbReference type="RefSeq" id="XP_026608844.1">
    <property type="nucleotide sequence ID" value="XM_026742999.1"/>
</dbReference>
<dbReference type="Pfam" id="PF00225">
    <property type="entry name" value="Kinesin"/>
    <property type="match status" value="1"/>
</dbReference>
<feature type="region of interest" description="Disordered" evidence="3">
    <location>
        <begin position="643"/>
        <end position="668"/>
    </location>
</feature>
<sequence length="874" mass="95858">MSQWEGQLYTMYRDLVRPLKALAEWWGSLRPRQTIETSTSPYLSPARIAWNRTRAIGVKAGLLKSNEDLAPQDPTGIFAAALETVTATVLRETGINISSAMVLYPDFLDCKHDRTHRGQGELIKRAMRMAGLYARLRPSFPVRTAPWCKGHNLVLLDQGHWGLDVTVTGGYGGGFCLPNLFVEDLGCDAIMRDLISSLSNTDAVRKELDHGASFAKLAAEVSRAREALMAQHDAGTFVHKWPVNVHDWWTSPEEREPDSISLRWEAVQAVDEKYLRDLARWLVAARDCIQERTEHCAPTATTNSAIDGVVMLGADCSSSLLVEAVRALLGEEVQIFRSPRDTDSDVGLHVAELGAKAALWVREDAIGKELAKHCDDLFGYDADEEGDEWYEHGELSICCPTVEPSQSKSTGIAIPERPGQSGPCLHVFCINTPLRTIDAPIHPANFNPLNKSILNMPFDVFTRWRPLLNSSSTSPGEAETVPVAEAEITRAHDTSPGKNRTATSITPPPHLSRTAGVRPWKSGPIFNRVFEATEPANNRTVFDAIVAPVIPRVLAGQTANFLAYGHSGSGKSHTIIGYEFENEDEFGLCLAAGRKIFDALERVGLSTSTSRTTEHTDQLGVGLSMYELRGNTAFDLLHPGHDQSNTGTKTPCHIRSGPDGKTHIRGETETFPDGRVRVRPIAQRPCWTFNELREALLAGLELRATGTSTIHDQSSRTHAVLELEIVTGTLLDARDAVIERQSELVPVAKRATDIYIEENMKGLIQDETGTYVPNPEYTINQARIDEAEGKKAEFEIAVTRAEEKCSQCESEAVCPGTARGTTNQHRPPSAEGSYPGTGAGARADPVPLVAVDDGAEGAFRGLFWFEEYQKQGQG</sequence>
<keyword evidence="2" id="KW-0175">Coiled coil</keyword>
<feature type="region of interest" description="Disordered" evidence="3">
    <location>
        <begin position="813"/>
        <end position="841"/>
    </location>
</feature>
<dbReference type="GO" id="GO:0007018">
    <property type="term" value="P:microtubule-based movement"/>
    <property type="evidence" value="ECO:0007669"/>
    <property type="project" value="InterPro"/>
</dbReference>
<keyword evidence="6" id="KW-1185">Reference proteome</keyword>
<feature type="binding site" evidence="1">
    <location>
        <begin position="565"/>
        <end position="572"/>
    </location>
    <ligand>
        <name>ATP</name>
        <dbReference type="ChEBI" id="CHEBI:30616"/>
    </ligand>
</feature>
<dbReference type="SMART" id="SM00129">
    <property type="entry name" value="KISc"/>
    <property type="match status" value="1"/>
</dbReference>
<keyword evidence="1" id="KW-0067">ATP-binding</keyword>
<gene>
    <name evidence="5" type="ORF">DSM5745_00983</name>
</gene>
<keyword evidence="1" id="KW-0547">Nucleotide-binding</keyword>
<dbReference type="InterPro" id="IPR027417">
    <property type="entry name" value="P-loop_NTPase"/>
</dbReference>
<dbReference type="GO" id="GO:0008017">
    <property type="term" value="F:microtubule binding"/>
    <property type="evidence" value="ECO:0007669"/>
    <property type="project" value="InterPro"/>
</dbReference>
<dbReference type="PRINTS" id="PR00380">
    <property type="entry name" value="KINESINHEAVY"/>
</dbReference>
<protein>
    <recommendedName>
        <fullName evidence="4">Kinesin motor domain-containing protein</fullName>
    </recommendedName>
</protein>
<dbReference type="EMBL" id="PVWQ01000001">
    <property type="protein sequence ID" value="RDW93661.1"/>
    <property type="molecule type" value="Genomic_DNA"/>
</dbReference>
<feature type="compositionally biased region" description="Basic and acidic residues" evidence="3">
    <location>
        <begin position="656"/>
        <end position="668"/>
    </location>
</feature>
<evidence type="ECO:0000256" key="2">
    <source>
        <dbReference type="SAM" id="Coils"/>
    </source>
</evidence>
<dbReference type="GO" id="GO:0051231">
    <property type="term" value="P:spindle elongation"/>
    <property type="evidence" value="ECO:0007669"/>
    <property type="project" value="TreeGrafter"/>
</dbReference>
<accession>A0A3D8T5F0</accession>
<dbReference type="InterPro" id="IPR027640">
    <property type="entry name" value="Kinesin-like_fam"/>
</dbReference>
<feature type="region of interest" description="Disordered" evidence="3">
    <location>
        <begin position="489"/>
        <end position="517"/>
    </location>
</feature>
<comment type="caution">
    <text evidence="5">The sequence shown here is derived from an EMBL/GenBank/DDBJ whole genome shotgun (WGS) entry which is preliminary data.</text>
</comment>
<name>A0A3D8T5F0_9EURO</name>
<dbReference type="PROSITE" id="PS50067">
    <property type="entry name" value="KINESIN_MOTOR_2"/>
    <property type="match status" value="1"/>
</dbReference>
<dbReference type="GO" id="GO:0003777">
    <property type="term" value="F:microtubule motor activity"/>
    <property type="evidence" value="ECO:0007669"/>
    <property type="project" value="InterPro"/>
</dbReference>
<evidence type="ECO:0000259" key="4">
    <source>
        <dbReference type="PROSITE" id="PS50067"/>
    </source>
</evidence>
<organism evidence="5 6">
    <name type="scientific">Aspergillus mulundensis</name>
    <dbReference type="NCBI Taxonomy" id="1810919"/>
    <lineage>
        <taxon>Eukaryota</taxon>
        <taxon>Fungi</taxon>
        <taxon>Dikarya</taxon>
        <taxon>Ascomycota</taxon>
        <taxon>Pezizomycotina</taxon>
        <taxon>Eurotiomycetes</taxon>
        <taxon>Eurotiomycetidae</taxon>
        <taxon>Eurotiales</taxon>
        <taxon>Aspergillaceae</taxon>
        <taxon>Aspergillus</taxon>
        <taxon>Aspergillus subgen. Nidulantes</taxon>
    </lineage>
</organism>
<dbReference type="GO" id="GO:0005875">
    <property type="term" value="C:microtubule associated complex"/>
    <property type="evidence" value="ECO:0007669"/>
    <property type="project" value="TreeGrafter"/>
</dbReference>
<dbReference type="STRING" id="1810919.A0A3D8T5F0"/>
<dbReference type="GO" id="GO:0007052">
    <property type="term" value="P:mitotic spindle organization"/>
    <property type="evidence" value="ECO:0007669"/>
    <property type="project" value="TreeGrafter"/>
</dbReference>
<dbReference type="InterPro" id="IPR036961">
    <property type="entry name" value="Kinesin_motor_dom_sf"/>
</dbReference>
<dbReference type="AlphaFoldDB" id="A0A3D8T5F0"/>
<dbReference type="PANTHER" id="PTHR47969">
    <property type="entry name" value="CHROMOSOME-ASSOCIATED KINESIN KIF4A-RELATED"/>
    <property type="match status" value="1"/>
</dbReference>
<dbReference type="Gene3D" id="3.40.850.10">
    <property type="entry name" value="Kinesin motor domain"/>
    <property type="match status" value="1"/>
</dbReference>
<comment type="similarity">
    <text evidence="1">Belongs to the TRAFAC class myosin-kinesin ATPase superfamily. Kinesin family.</text>
</comment>
<dbReference type="GO" id="GO:0005524">
    <property type="term" value="F:ATP binding"/>
    <property type="evidence" value="ECO:0007669"/>
    <property type="project" value="UniProtKB-UniRule"/>
</dbReference>
<proteinExistence type="inferred from homology"/>
<evidence type="ECO:0000256" key="1">
    <source>
        <dbReference type="PROSITE-ProRule" id="PRU00283"/>
    </source>
</evidence>
<keyword evidence="1" id="KW-0505">Motor protein</keyword>
<feature type="compositionally biased region" description="Polar residues" evidence="3">
    <location>
        <begin position="496"/>
        <end position="505"/>
    </location>
</feature>
<reference evidence="5 6" key="1">
    <citation type="journal article" date="2018" name="IMA Fungus">
        <title>IMA Genome-F 9: Draft genome sequence of Annulohypoxylon stygium, Aspergillus mulundensis, Berkeleyomyces basicola (syn. Thielaviopsis basicola), Ceratocystis smalleyi, two Cercospora beticola strains, Coleophoma cylindrospora, Fusarium fracticaudum, Phialophora cf. hyalina, and Morchella septimelata.</title>
        <authorList>
            <person name="Wingfield B.D."/>
            <person name="Bills G.F."/>
            <person name="Dong Y."/>
            <person name="Huang W."/>
            <person name="Nel W.J."/>
            <person name="Swalarsk-Parry B.S."/>
            <person name="Vaghefi N."/>
            <person name="Wilken P.M."/>
            <person name="An Z."/>
            <person name="de Beer Z.W."/>
            <person name="De Vos L."/>
            <person name="Chen L."/>
            <person name="Duong T.A."/>
            <person name="Gao Y."/>
            <person name="Hammerbacher A."/>
            <person name="Kikkert J.R."/>
            <person name="Li Y."/>
            <person name="Li H."/>
            <person name="Li K."/>
            <person name="Li Q."/>
            <person name="Liu X."/>
            <person name="Ma X."/>
            <person name="Naidoo K."/>
            <person name="Pethybridge S.J."/>
            <person name="Sun J."/>
            <person name="Steenkamp E.T."/>
            <person name="van der Nest M.A."/>
            <person name="van Wyk S."/>
            <person name="Wingfield M.J."/>
            <person name="Xiong C."/>
            <person name="Yue Q."/>
            <person name="Zhang X."/>
        </authorList>
    </citation>
    <scope>NUCLEOTIDE SEQUENCE [LARGE SCALE GENOMIC DNA]</scope>
    <source>
        <strain evidence="5 6">DSM 5745</strain>
    </source>
</reference>
<dbReference type="GeneID" id="38111353"/>
<evidence type="ECO:0000313" key="5">
    <source>
        <dbReference type="EMBL" id="RDW93661.1"/>
    </source>
</evidence>
<evidence type="ECO:0000313" key="6">
    <source>
        <dbReference type="Proteomes" id="UP000256690"/>
    </source>
</evidence>
<feature type="domain" description="Kinesin motor" evidence="4">
    <location>
        <begin position="457"/>
        <end position="744"/>
    </location>
</feature>
<feature type="coiled-coil region" evidence="2">
    <location>
        <begin position="784"/>
        <end position="811"/>
    </location>
</feature>
<evidence type="ECO:0000256" key="3">
    <source>
        <dbReference type="SAM" id="MobiDB-lite"/>
    </source>
</evidence>
<dbReference type="Proteomes" id="UP000256690">
    <property type="component" value="Unassembled WGS sequence"/>
</dbReference>
<dbReference type="PANTHER" id="PTHR47969:SF9">
    <property type="entry name" value="KINESIN-LIKE PROTEIN"/>
    <property type="match status" value="1"/>
</dbReference>
<dbReference type="OrthoDB" id="3176171at2759"/>
<dbReference type="InterPro" id="IPR001752">
    <property type="entry name" value="Kinesin_motor_dom"/>
</dbReference>